<protein>
    <submittedName>
        <fullName evidence="1">Uncharacterized protein</fullName>
    </submittedName>
</protein>
<dbReference type="Proteomes" id="UP000016985">
    <property type="component" value="Unassembled WGS sequence"/>
</dbReference>
<organism evidence="1 2">
    <name type="scientific">Streptococcus constellatus subsp. pharyngis SK1060 = CCUG 46377</name>
    <dbReference type="NCBI Taxonomy" id="1035184"/>
    <lineage>
        <taxon>Bacteria</taxon>
        <taxon>Bacillati</taxon>
        <taxon>Bacillota</taxon>
        <taxon>Bacilli</taxon>
        <taxon>Lactobacillales</taxon>
        <taxon>Streptococcaceae</taxon>
        <taxon>Streptococcus</taxon>
        <taxon>Streptococcus anginosus group</taxon>
    </lineage>
</organism>
<proteinExistence type="predicted"/>
<name>U2ZPA4_STRCV</name>
<dbReference type="AlphaFoldDB" id="U2ZPA4"/>
<dbReference type="EMBL" id="BASX01000005">
    <property type="protein sequence ID" value="GAD44333.1"/>
    <property type="molecule type" value="Genomic_DNA"/>
</dbReference>
<evidence type="ECO:0000313" key="1">
    <source>
        <dbReference type="EMBL" id="GAD44333.1"/>
    </source>
</evidence>
<evidence type="ECO:0000313" key="2">
    <source>
        <dbReference type="Proteomes" id="UP000016985"/>
    </source>
</evidence>
<reference evidence="1 2" key="1">
    <citation type="submission" date="2013-09" db="EMBL/GenBank/DDBJ databases">
        <title>Genome Sequences of seven clinical isolates and type strains of anginosus group streptococci.</title>
        <authorList>
            <person name="Maruyama F."/>
            <person name="Sakurai A."/>
            <person name="Ogura Y."/>
            <person name="Homma H."/>
            <person name="Takahashi N."/>
            <person name="Ohtsubo Y."/>
            <person name="Hoshino T."/>
            <person name="Okahashi N."/>
            <person name="Nakagawa I."/>
            <person name="Kimura S."/>
            <person name="Fujiwara T."/>
            <person name="Hayashi T."/>
            <person name="Shintani S."/>
        </authorList>
    </citation>
    <scope>NUCLEOTIDE SEQUENCE [LARGE SCALE GENOMIC DNA]</scope>
    <source>
        <strain evidence="2">CCUG46377</strain>
    </source>
</reference>
<sequence length="50" mass="5490">MKKNILILNNITTETIVNEDNCSVDDGKAGIVASLPFFVIAKNFDTIADY</sequence>
<accession>U2ZPA4</accession>
<keyword evidence="2" id="KW-1185">Reference proteome</keyword>
<comment type="caution">
    <text evidence="1">The sequence shown here is derived from an EMBL/GenBank/DDBJ whole genome shotgun (WGS) entry which is preliminary data.</text>
</comment>
<gene>
    <name evidence="1" type="ORF">ANG5_0861</name>
</gene>